<dbReference type="EnsemblPlants" id="Zm00001eb123250_T002">
    <property type="protein sequence ID" value="Zm00001eb123250_P002"/>
    <property type="gene ID" value="Zm00001eb123250"/>
</dbReference>
<dbReference type="InParanoid" id="A0A804MZI2"/>
<reference evidence="1" key="2">
    <citation type="submission" date="2019-07" db="EMBL/GenBank/DDBJ databases">
        <authorList>
            <person name="Seetharam A."/>
            <person name="Woodhouse M."/>
            <person name="Cannon E."/>
        </authorList>
    </citation>
    <scope>NUCLEOTIDE SEQUENCE [LARGE SCALE GENOMIC DNA]</scope>
    <source>
        <strain evidence="1">cv. B73</strain>
    </source>
</reference>
<sequence length="270" mass="29322">MASLPPGPPAWSVTLSLRHRGGLEIRAAAENLLPGWGRGGERMSLLLRLRRCLLLSVTSNCGGRPAATTQPGPPPRGSRVVRFLRSRWARLPRATSIWRRKKQPPARAAVPPDCRDQTFWLLACLPAAESNAGAACLLGNGIDASGDDAVRRRRRRRRPCRDRVYRHGVPHHGKPSHHLHSSSFSILDSSVRAWKSSESGLGVRCVHRLLLACRAASATGEEAATANRLRDGPGCWSCWSIPLSTATTGVSLVRQSEGWSGSSASRCSVR</sequence>
<evidence type="ECO:0000313" key="1">
    <source>
        <dbReference type="EnsemblPlants" id="Zm00001eb123250_P002"/>
    </source>
</evidence>
<dbReference type="Gramene" id="Zm00001eb123250_T002">
    <property type="protein sequence ID" value="Zm00001eb123250_P002"/>
    <property type="gene ID" value="Zm00001eb123250"/>
</dbReference>
<dbReference type="AlphaFoldDB" id="A0A804MZI2"/>
<keyword evidence="2" id="KW-1185">Reference proteome</keyword>
<protein>
    <submittedName>
        <fullName evidence="1">Uncharacterized protein</fullName>
    </submittedName>
</protein>
<reference evidence="1" key="3">
    <citation type="submission" date="2021-05" db="UniProtKB">
        <authorList>
            <consortium name="EnsemblPlants"/>
        </authorList>
    </citation>
    <scope>IDENTIFICATION</scope>
    <source>
        <strain evidence="1">cv. B73</strain>
    </source>
</reference>
<proteinExistence type="predicted"/>
<reference evidence="2" key="1">
    <citation type="submission" date="2015-12" db="EMBL/GenBank/DDBJ databases">
        <title>Update maize B73 reference genome by single molecule sequencing technologies.</title>
        <authorList>
            <consortium name="Maize Genome Sequencing Project"/>
            <person name="Ware D."/>
        </authorList>
    </citation>
    <scope>NUCLEOTIDE SEQUENCE [LARGE SCALE GENOMIC DNA]</scope>
    <source>
        <strain evidence="2">cv. B73</strain>
    </source>
</reference>
<name>A0A804MZI2_MAIZE</name>
<organism evidence="1 2">
    <name type="scientific">Zea mays</name>
    <name type="common">Maize</name>
    <dbReference type="NCBI Taxonomy" id="4577"/>
    <lineage>
        <taxon>Eukaryota</taxon>
        <taxon>Viridiplantae</taxon>
        <taxon>Streptophyta</taxon>
        <taxon>Embryophyta</taxon>
        <taxon>Tracheophyta</taxon>
        <taxon>Spermatophyta</taxon>
        <taxon>Magnoliopsida</taxon>
        <taxon>Liliopsida</taxon>
        <taxon>Poales</taxon>
        <taxon>Poaceae</taxon>
        <taxon>PACMAD clade</taxon>
        <taxon>Panicoideae</taxon>
        <taxon>Andropogonodae</taxon>
        <taxon>Andropogoneae</taxon>
        <taxon>Tripsacinae</taxon>
        <taxon>Zea</taxon>
    </lineage>
</organism>
<dbReference type="Proteomes" id="UP000007305">
    <property type="component" value="Chromosome 3"/>
</dbReference>
<accession>A0A804MZI2</accession>
<evidence type="ECO:0000313" key="2">
    <source>
        <dbReference type="Proteomes" id="UP000007305"/>
    </source>
</evidence>